<dbReference type="PANTHER" id="PTHR48468">
    <property type="entry name" value="PLASTOCYANIN-LIKE DOMAIN-CONTAINING PROTEIN"/>
    <property type="match status" value="1"/>
</dbReference>
<dbReference type="InterPro" id="IPR056650">
    <property type="entry name" value="DUF7748"/>
</dbReference>
<sequence>MAATIQTKVFNGTDKALELKEGNGGNYRYLDTIPKNESSKIDCDVNATYREYWVGTAAGIAEVVITSDDCAECSDIRIVPAGVGRSKLEKTLRSPAATQAVSTSNKWSFFSLFTRKKVELFKGEAEQPTSSPTTNK</sequence>
<dbReference type="AlphaFoldDB" id="A0A8T0GD14"/>
<gene>
    <name evidence="2" type="ORF">KC19_11G118700</name>
</gene>
<evidence type="ECO:0000313" key="2">
    <source>
        <dbReference type="EMBL" id="KAG0557306.1"/>
    </source>
</evidence>
<evidence type="ECO:0000313" key="3">
    <source>
        <dbReference type="Proteomes" id="UP000822688"/>
    </source>
</evidence>
<comment type="caution">
    <text evidence="2">The sequence shown here is derived from an EMBL/GenBank/DDBJ whole genome shotgun (WGS) entry which is preliminary data.</text>
</comment>
<evidence type="ECO:0000259" key="1">
    <source>
        <dbReference type="Pfam" id="PF24928"/>
    </source>
</evidence>
<dbReference type="Pfam" id="PF24928">
    <property type="entry name" value="DUF7748"/>
    <property type="match status" value="1"/>
</dbReference>
<name>A0A8T0GD14_CERPU</name>
<dbReference type="Proteomes" id="UP000822688">
    <property type="component" value="Chromosome 11"/>
</dbReference>
<feature type="domain" description="DUF7748" evidence="1">
    <location>
        <begin position="6"/>
        <end position="93"/>
    </location>
</feature>
<dbReference type="EMBL" id="CM026432">
    <property type="protein sequence ID" value="KAG0557306.1"/>
    <property type="molecule type" value="Genomic_DNA"/>
</dbReference>
<organism evidence="2 3">
    <name type="scientific">Ceratodon purpureus</name>
    <name type="common">Fire moss</name>
    <name type="synonym">Dicranum purpureum</name>
    <dbReference type="NCBI Taxonomy" id="3225"/>
    <lineage>
        <taxon>Eukaryota</taxon>
        <taxon>Viridiplantae</taxon>
        <taxon>Streptophyta</taxon>
        <taxon>Embryophyta</taxon>
        <taxon>Bryophyta</taxon>
        <taxon>Bryophytina</taxon>
        <taxon>Bryopsida</taxon>
        <taxon>Dicranidae</taxon>
        <taxon>Pseudoditrichales</taxon>
        <taxon>Ditrichaceae</taxon>
        <taxon>Ceratodon</taxon>
    </lineage>
</organism>
<dbReference type="PANTHER" id="PTHR48468:SF1">
    <property type="entry name" value="PLASTOCYANIN-LIKE DOMAIN-CONTAINING PROTEIN"/>
    <property type="match status" value="1"/>
</dbReference>
<reference evidence="2 3" key="1">
    <citation type="submission" date="2020-06" db="EMBL/GenBank/DDBJ databases">
        <title>WGS assembly of Ceratodon purpureus strain R40.</title>
        <authorList>
            <person name="Carey S.B."/>
            <person name="Jenkins J."/>
            <person name="Shu S."/>
            <person name="Lovell J.T."/>
            <person name="Sreedasyam A."/>
            <person name="Maumus F."/>
            <person name="Tiley G.P."/>
            <person name="Fernandez-Pozo N."/>
            <person name="Barry K."/>
            <person name="Chen C."/>
            <person name="Wang M."/>
            <person name="Lipzen A."/>
            <person name="Daum C."/>
            <person name="Saski C.A."/>
            <person name="Payton A.C."/>
            <person name="Mcbreen J.C."/>
            <person name="Conrad R.E."/>
            <person name="Kollar L.M."/>
            <person name="Olsson S."/>
            <person name="Huttunen S."/>
            <person name="Landis J.B."/>
            <person name="Wickett N.J."/>
            <person name="Johnson M.G."/>
            <person name="Rensing S.A."/>
            <person name="Grimwood J."/>
            <person name="Schmutz J."/>
            <person name="Mcdaniel S.F."/>
        </authorList>
    </citation>
    <scope>NUCLEOTIDE SEQUENCE [LARGE SCALE GENOMIC DNA]</scope>
    <source>
        <strain evidence="2 3">R40</strain>
    </source>
</reference>
<protein>
    <recommendedName>
        <fullName evidence="1">DUF7748 domain-containing protein</fullName>
    </recommendedName>
</protein>
<keyword evidence="3" id="KW-1185">Reference proteome</keyword>
<proteinExistence type="predicted"/>
<accession>A0A8T0GD14</accession>